<dbReference type="KEGG" id="cnan:A2G96_12080"/>
<evidence type="ECO:0000313" key="2">
    <source>
        <dbReference type="Proteomes" id="UP000075238"/>
    </source>
</evidence>
<dbReference type="OrthoDB" id="8777104at2"/>
<evidence type="ECO:0000313" key="1">
    <source>
        <dbReference type="EMBL" id="AMR78414.1"/>
    </source>
</evidence>
<name>A0A142JK02_9BURK</name>
<proteinExistence type="predicted"/>
<dbReference type="EMBL" id="CP014844">
    <property type="protein sequence ID" value="AMR78414.1"/>
    <property type="molecule type" value="Genomic_DNA"/>
</dbReference>
<dbReference type="Proteomes" id="UP000075238">
    <property type="component" value="Chromosome 1"/>
</dbReference>
<organism evidence="1 2">
    <name type="scientific">Cupriavidus nantongensis</name>
    <dbReference type="NCBI Taxonomy" id="1796606"/>
    <lineage>
        <taxon>Bacteria</taxon>
        <taxon>Pseudomonadati</taxon>
        <taxon>Pseudomonadota</taxon>
        <taxon>Betaproteobacteria</taxon>
        <taxon>Burkholderiales</taxon>
        <taxon>Burkholderiaceae</taxon>
        <taxon>Cupriavidus</taxon>
    </lineage>
</organism>
<dbReference type="RefSeq" id="WP_062799459.1">
    <property type="nucleotide sequence ID" value="NZ_CP014844.1"/>
</dbReference>
<gene>
    <name evidence="1" type="ORF">A2G96_12080</name>
</gene>
<reference evidence="1 2" key="1">
    <citation type="submission" date="2016-03" db="EMBL/GenBank/DDBJ databases">
        <title>Complete genome sequence of a novel chlorpyrifos degrading bacterium, Cupriavidus nantongensis sp. X1.</title>
        <authorList>
            <person name="Fang L."/>
        </authorList>
    </citation>
    <scope>NUCLEOTIDE SEQUENCE [LARGE SCALE GENOMIC DNA]</scope>
    <source>
        <strain evidence="1 2">X1</strain>
    </source>
</reference>
<protein>
    <submittedName>
        <fullName evidence="1">Uncharacterized protein</fullName>
    </submittedName>
</protein>
<accession>A0A142JK02</accession>
<sequence>MAEKFVFRDMEFRAGAHLWSNPKLRGTPAEIPIILGRPTLFDVVRLARRYPLETLYETNRRLRASREISERQFLRTQEILRNVERVETRTTSTLDDVARAVANRYEDPPVPVECIPTAAQTRRALSHWLPAGLPTIAQGEQYIYLTDVPFELETVIMRWLRWQLDNEPERSSTWLIQGSGGLALSHGGWCAFVLWLTDALHHRLDQIEIGL</sequence>
<dbReference type="AlphaFoldDB" id="A0A142JK02"/>
<keyword evidence="2" id="KW-1185">Reference proteome</keyword>